<keyword evidence="8" id="KW-0028">Amino-acid biosynthesis</keyword>
<dbReference type="Gene3D" id="3.20.19.10">
    <property type="entry name" value="Aconitase, domain 4"/>
    <property type="match status" value="1"/>
</dbReference>
<keyword evidence="13" id="KW-1185">Reference proteome</keyword>
<keyword evidence="7" id="KW-0432">Leucine biosynthesis</keyword>
<dbReference type="EC" id="4.2.1.33" evidence="6"/>
<evidence type="ECO:0000256" key="1">
    <source>
        <dbReference type="ARBA" id="ARBA00000491"/>
    </source>
</evidence>
<dbReference type="InterPro" id="IPR000573">
    <property type="entry name" value="AconitaseA/IPMdHydase_ssu_swvl"/>
</dbReference>
<evidence type="ECO:0000313" key="13">
    <source>
        <dbReference type="Proteomes" id="UP000249123"/>
    </source>
</evidence>
<dbReference type="InterPro" id="IPR033940">
    <property type="entry name" value="IPMI_Swivel"/>
</dbReference>
<comment type="pathway">
    <text evidence="3">Amino-acid biosynthesis; L-leucine biosynthesis; L-leucine from 3-methyl-2-oxobutanoate: step 2/4.</text>
</comment>
<dbReference type="EMBL" id="AWFB01000032">
    <property type="protein sequence ID" value="RAN32555.1"/>
    <property type="molecule type" value="Genomic_DNA"/>
</dbReference>
<dbReference type="GO" id="GO:0009316">
    <property type="term" value="C:3-isopropylmalate dehydratase complex"/>
    <property type="evidence" value="ECO:0007669"/>
    <property type="project" value="InterPro"/>
</dbReference>
<comment type="catalytic activity">
    <reaction evidence="1">
        <text>(2R,3S)-3-isopropylmalate = (2S)-2-isopropylmalate</text>
        <dbReference type="Rhea" id="RHEA:32287"/>
        <dbReference type="ChEBI" id="CHEBI:1178"/>
        <dbReference type="ChEBI" id="CHEBI:35121"/>
        <dbReference type="EC" id="4.2.1.33"/>
    </reaction>
</comment>
<evidence type="ECO:0000256" key="4">
    <source>
        <dbReference type="ARBA" id="ARBA00009845"/>
    </source>
</evidence>
<dbReference type="PANTHER" id="PTHR43345">
    <property type="entry name" value="3-ISOPROPYLMALATE DEHYDRATASE SMALL SUBUNIT 2-RELATED-RELATED"/>
    <property type="match status" value="1"/>
</dbReference>
<keyword evidence="10" id="KW-0100">Branched-chain amino acid biosynthesis</keyword>
<dbReference type="PANTHER" id="PTHR43345:SF5">
    <property type="entry name" value="3-ISOPROPYLMALATE DEHYDRATASE SMALL SUBUNIT"/>
    <property type="match status" value="1"/>
</dbReference>
<evidence type="ECO:0000256" key="6">
    <source>
        <dbReference type="ARBA" id="ARBA00011998"/>
    </source>
</evidence>
<dbReference type="GO" id="GO:0003861">
    <property type="term" value="F:3-isopropylmalate dehydratase activity"/>
    <property type="evidence" value="ECO:0007669"/>
    <property type="project" value="UniProtKB-EC"/>
</dbReference>
<feature type="domain" description="Aconitase A/isopropylmalate dehydratase small subunit swivel" evidence="11">
    <location>
        <begin position="2"/>
        <end position="93"/>
    </location>
</feature>
<keyword evidence="9" id="KW-0456">Lyase</keyword>
<comment type="caution">
    <text evidence="12">The sequence shown here is derived from an EMBL/GenBank/DDBJ whole genome shotgun (WGS) entry which is preliminary data.</text>
</comment>
<comment type="subunit">
    <text evidence="5">Heterodimer of LeuC and LeuD.</text>
</comment>
<organism evidence="12 13">
    <name type="scientific">Hyphomonas pacifica</name>
    <dbReference type="NCBI Taxonomy" id="1280941"/>
    <lineage>
        <taxon>Bacteria</taxon>
        <taxon>Pseudomonadati</taxon>
        <taxon>Pseudomonadota</taxon>
        <taxon>Alphaproteobacteria</taxon>
        <taxon>Hyphomonadales</taxon>
        <taxon>Hyphomonadaceae</taxon>
        <taxon>Hyphomonas</taxon>
    </lineage>
</organism>
<dbReference type="InterPro" id="IPR015928">
    <property type="entry name" value="Aconitase/3IPM_dehydase_swvl"/>
</dbReference>
<evidence type="ECO:0000256" key="7">
    <source>
        <dbReference type="ARBA" id="ARBA00022430"/>
    </source>
</evidence>
<sequence>MKTLTRKGLGRRLFNDWRYDDEGREVEDFVLNQDVRREARIIIAYENFGCGSSREHAVWALDDFGIRCIIAPSFGAIFATNCLKNGLLPVQLPGGACDELIASATAFPKSALTIDLEHQRVIGPQGNTYTFDIREDIREALLAGLDDISRTLAHDDALSAFEQKWPKR</sequence>
<dbReference type="NCBIfam" id="NF002458">
    <property type="entry name" value="PRK01641.1"/>
    <property type="match status" value="1"/>
</dbReference>
<dbReference type="NCBIfam" id="TIGR00171">
    <property type="entry name" value="leuD"/>
    <property type="match status" value="1"/>
</dbReference>
<dbReference type="STRING" id="1280941.HY2_16425"/>
<evidence type="ECO:0000256" key="3">
    <source>
        <dbReference type="ARBA" id="ARBA00004729"/>
    </source>
</evidence>
<evidence type="ECO:0000256" key="9">
    <source>
        <dbReference type="ARBA" id="ARBA00023239"/>
    </source>
</evidence>
<comment type="function">
    <text evidence="2">Catalyzes the isomerization between 2-isopropylmalate and 3-isopropylmalate, via the formation of 2-isopropylmaleate.</text>
</comment>
<evidence type="ECO:0000313" key="12">
    <source>
        <dbReference type="EMBL" id="RAN32555.1"/>
    </source>
</evidence>
<dbReference type="Pfam" id="PF00694">
    <property type="entry name" value="Aconitase_C"/>
    <property type="match status" value="1"/>
</dbReference>
<name>A0A062U0D6_9PROT</name>
<proteinExistence type="inferred from homology"/>
<protein>
    <recommendedName>
        <fullName evidence="6">3-isopropylmalate dehydratase</fullName>
        <ecNumber evidence="6">4.2.1.33</ecNumber>
    </recommendedName>
</protein>
<dbReference type="UniPathway" id="UPA00048">
    <property type="reaction ID" value="UER00071"/>
</dbReference>
<evidence type="ECO:0000256" key="10">
    <source>
        <dbReference type="ARBA" id="ARBA00023304"/>
    </source>
</evidence>
<dbReference type="GO" id="GO:0009098">
    <property type="term" value="P:L-leucine biosynthetic process"/>
    <property type="evidence" value="ECO:0007669"/>
    <property type="project" value="UniProtKB-UniPathway"/>
</dbReference>
<evidence type="ECO:0000259" key="11">
    <source>
        <dbReference type="Pfam" id="PF00694"/>
    </source>
</evidence>
<gene>
    <name evidence="12" type="ORF">HY3_15020</name>
</gene>
<evidence type="ECO:0000256" key="8">
    <source>
        <dbReference type="ARBA" id="ARBA00022605"/>
    </source>
</evidence>
<dbReference type="eggNOG" id="COG0066">
    <property type="taxonomic scope" value="Bacteria"/>
</dbReference>
<dbReference type="Proteomes" id="UP000249123">
    <property type="component" value="Unassembled WGS sequence"/>
</dbReference>
<evidence type="ECO:0000256" key="5">
    <source>
        <dbReference type="ARBA" id="ARBA00011271"/>
    </source>
</evidence>
<dbReference type="AlphaFoldDB" id="A0A062U0D6"/>
<dbReference type="InterPro" id="IPR050075">
    <property type="entry name" value="LeuD"/>
</dbReference>
<dbReference type="InterPro" id="IPR004431">
    <property type="entry name" value="3-IsopropMal_deHydase_ssu"/>
</dbReference>
<comment type="similarity">
    <text evidence="4">Belongs to the LeuD family. LeuD type 1 subfamily.</text>
</comment>
<dbReference type="SUPFAM" id="SSF52016">
    <property type="entry name" value="LeuD/IlvD-like"/>
    <property type="match status" value="1"/>
</dbReference>
<evidence type="ECO:0000256" key="2">
    <source>
        <dbReference type="ARBA" id="ARBA00002695"/>
    </source>
</evidence>
<reference evidence="12 13" key="1">
    <citation type="submission" date="2013-04" db="EMBL/GenBank/DDBJ databases">
        <title>Hyphomonas sp. T24B3 Genome Sequencing.</title>
        <authorList>
            <person name="Lai Q."/>
            <person name="Shao Z."/>
        </authorList>
    </citation>
    <scope>NUCLEOTIDE SEQUENCE [LARGE SCALE GENOMIC DNA]</scope>
    <source>
        <strain evidence="12 13">T24B3</strain>
    </source>
</reference>
<accession>A0A062U0D6</accession>
<dbReference type="CDD" id="cd01577">
    <property type="entry name" value="IPMI_Swivel"/>
    <property type="match status" value="1"/>
</dbReference>